<protein>
    <submittedName>
        <fullName evidence="1">DNA replication complex GINS protein PSF1</fullName>
    </submittedName>
</protein>
<dbReference type="Proteomes" id="UP000236621">
    <property type="component" value="Unassembled WGS sequence"/>
</dbReference>
<accession>A0A2K3QP63</accession>
<dbReference type="EMBL" id="NRSZ01000126">
    <property type="protein sequence ID" value="PNY29326.1"/>
    <property type="molecule type" value="Genomic_DNA"/>
</dbReference>
<keyword evidence="2" id="KW-1185">Reference proteome</keyword>
<dbReference type="AlphaFoldDB" id="A0A2K3QP63"/>
<dbReference type="Gene3D" id="1.20.58.1030">
    <property type="match status" value="1"/>
</dbReference>
<organism evidence="1 2">
    <name type="scientific">Tolypocladium capitatum</name>
    <dbReference type="NCBI Taxonomy" id="45235"/>
    <lineage>
        <taxon>Eukaryota</taxon>
        <taxon>Fungi</taxon>
        <taxon>Dikarya</taxon>
        <taxon>Ascomycota</taxon>
        <taxon>Pezizomycotina</taxon>
        <taxon>Sordariomycetes</taxon>
        <taxon>Hypocreomycetidae</taxon>
        <taxon>Hypocreales</taxon>
        <taxon>Ophiocordycipitaceae</taxon>
        <taxon>Tolypocladium</taxon>
    </lineage>
</organism>
<dbReference type="STRING" id="45235.A0A2K3QP63"/>
<evidence type="ECO:0000313" key="1">
    <source>
        <dbReference type="EMBL" id="PNY29326.1"/>
    </source>
</evidence>
<sequence>MYGDLGVKLVRCPPHLRGPIRQEDAEPRASTALLDRDVTREVRDLDKDAIAYILPVNYLSIRRNRRYLLAYYRTRMDKLEEPGQKIDIDLTGSPAPLRDPFIDVRTEYGHVPRLPLDYEIDN</sequence>
<proteinExistence type="predicted"/>
<comment type="caution">
    <text evidence="1">The sequence shown here is derived from an EMBL/GenBank/DDBJ whole genome shotgun (WGS) entry which is preliminary data.</text>
</comment>
<name>A0A2K3QP63_9HYPO</name>
<dbReference type="InterPro" id="IPR036224">
    <property type="entry name" value="GINS_bundle-like_dom_sf"/>
</dbReference>
<gene>
    <name evidence="1" type="ORF">TCAP_00757</name>
</gene>
<dbReference type="SUPFAM" id="SSF158573">
    <property type="entry name" value="GINS helical bundle-like"/>
    <property type="match status" value="1"/>
</dbReference>
<evidence type="ECO:0000313" key="2">
    <source>
        <dbReference type="Proteomes" id="UP000236621"/>
    </source>
</evidence>
<reference evidence="1 2" key="1">
    <citation type="submission" date="2017-08" db="EMBL/GenBank/DDBJ databases">
        <title>Harnessing the power of phylogenomics to disentangle the directionality and signatures of interkingdom host jumping in the parasitic fungal genus Tolypocladium.</title>
        <authorList>
            <person name="Quandt C.A."/>
            <person name="Patterson W."/>
            <person name="Spatafora J.W."/>
        </authorList>
    </citation>
    <scope>NUCLEOTIDE SEQUENCE [LARGE SCALE GENOMIC DNA]</scope>
    <source>
        <strain evidence="1 2">CBS 113982</strain>
    </source>
</reference>